<evidence type="ECO:0000256" key="2">
    <source>
        <dbReference type="ARBA" id="ARBA00022723"/>
    </source>
</evidence>
<dbReference type="OrthoDB" id="9772456at2"/>
<dbReference type="KEGG" id="cprv:CYPRO_1185"/>
<feature type="binding site" evidence="5">
    <location>
        <position position="210"/>
    </location>
    <ligand>
        <name>Mg(2+)</name>
        <dbReference type="ChEBI" id="CHEBI:18420"/>
        <label>1</label>
        <note>catalytic</note>
    </ligand>
</feature>
<reference evidence="6 7" key="1">
    <citation type="submission" date="2018-03" db="EMBL/GenBank/DDBJ databases">
        <title>Phenotypic and genomic properties of Cyclonatronum proteinivorum gen. nov., sp. nov., a haloalkaliphilic bacteroidete from soda lakes possessing Na+-translocating rhodopsin.</title>
        <authorList>
            <person name="Toshchakov S.V."/>
            <person name="Korzhenkov A."/>
            <person name="Samarov N.I."/>
            <person name="Kublanov I.V."/>
            <person name="Muntyan M.S."/>
            <person name="Sorokin D.Y."/>
        </authorList>
    </citation>
    <scope>NUCLEOTIDE SEQUENCE [LARGE SCALE GENOMIC DNA]</scope>
    <source>
        <strain evidence="6 7">Omega</strain>
    </source>
</reference>
<evidence type="ECO:0000256" key="5">
    <source>
        <dbReference type="PIRSR" id="PIRSR600760-2"/>
    </source>
</evidence>
<dbReference type="Gene3D" id="3.30.540.10">
    <property type="entry name" value="Fructose-1,6-Bisphosphatase, subunit A, domain 1"/>
    <property type="match status" value="1"/>
</dbReference>
<evidence type="ECO:0000313" key="7">
    <source>
        <dbReference type="Proteomes" id="UP000254808"/>
    </source>
</evidence>
<dbReference type="GO" id="GO:0046872">
    <property type="term" value="F:metal ion binding"/>
    <property type="evidence" value="ECO:0007669"/>
    <property type="project" value="UniProtKB-KW"/>
</dbReference>
<dbReference type="Gene3D" id="3.40.190.80">
    <property type="match status" value="1"/>
</dbReference>
<dbReference type="GO" id="GO:0006020">
    <property type="term" value="P:inositol metabolic process"/>
    <property type="evidence" value="ECO:0007669"/>
    <property type="project" value="TreeGrafter"/>
</dbReference>
<dbReference type="PROSITE" id="PS00629">
    <property type="entry name" value="IMP_1"/>
    <property type="match status" value="1"/>
</dbReference>
<sequence>MSYFVESLHEAAIKAAKIAGDITLNYFQKKIEVISKSDDSPVTVADRKAEEAMRAFIMETFPEHGIVGEEFGTYQEQAEVQWILDPIDGTVGFIHGIPLYTNLIGITVGGKPTVGVIHAPYMNELVAAAEGIPTHLNGVTTKVRSCSSLDKASMMTSDVQYFRTYGYRSSFEYLLDRVGTHRTYGDAYGHLMVATGRADIMLDPVLNLWDAAALLPVIEQAGGSFTDLSGTPQIDGGNGFSCAPELRQELLEIFKTHQ</sequence>
<feature type="binding site" evidence="5">
    <location>
        <position position="88"/>
    </location>
    <ligand>
        <name>Mg(2+)</name>
        <dbReference type="ChEBI" id="CHEBI:18420"/>
        <label>1</label>
        <note>catalytic</note>
    </ligand>
</feature>
<feature type="binding site" evidence="5">
    <location>
        <position position="85"/>
    </location>
    <ligand>
        <name>Mg(2+)</name>
        <dbReference type="ChEBI" id="CHEBI:18420"/>
        <label>1</label>
        <note>catalytic</note>
    </ligand>
</feature>
<protein>
    <submittedName>
        <fullName evidence="6">Histidinol-phosphate phosphatase</fullName>
        <ecNumber evidence="6">3.1.3.15</ecNumber>
    </submittedName>
</protein>
<dbReference type="AlphaFoldDB" id="A0A345UIZ7"/>
<dbReference type="GO" id="GO:0007165">
    <property type="term" value="P:signal transduction"/>
    <property type="evidence" value="ECO:0007669"/>
    <property type="project" value="TreeGrafter"/>
</dbReference>
<organism evidence="6 7">
    <name type="scientific">Cyclonatronum proteinivorum</name>
    <dbReference type="NCBI Taxonomy" id="1457365"/>
    <lineage>
        <taxon>Bacteria</taxon>
        <taxon>Pseudomonadati</taxon>
        <taxon>Balneolota</taxon>
        <taxon>Balneolia</taxon>
        <taxon>Balneolales</taxon>
        <taxon>Cyclonatronaceae</taxon>
        <taxon>Cyclonatronum</taxon>
    </lineage>
</organism>
<gene>
    <name evidence="6" type="ORF">CYPRO_1185</name>
</gene>
<dbReference type="FunFam" id="3.30.540.10:FF:000003">
    <property type="entry name" value="Inositol-1-monophosphatase"/>
    <property type="match status" value="1"/>
</dbReference>
<keyword evidence="7" id="KW-1185">Reference proteome</keyword>
<name>A0A345UIZ7_9BACT</name>
<evidence type="ECO:0000256" key="4">
    <source>
        <dbReference type="ARBA" id="ARBA00022842"/>
    </source>
</evidence>
<accession>A0A345UIZ7</accession>
<dbReference type="SUPFAM" id="SSF56655">
    <property type="entry name" value="Carbohydrate phosphatase"/>
    <property type="match status" value="1"/>
</dbReference>
<evidence type="ECO:0000256" key="1">
    <source>
        <dbReference type="ARBA" id="ARBA00001946"/>
    </source>
</evidence>
<dbReference type="InterPro" id="IPR020583">
    <property type="entry name" value="Inositol_monoP_metal-BS"/>
</dbReference>
<dbReference type="RefSeq" id="WP_114983726.1">
    <property type="nucleotide sequence ID" value="NZ_CP027806.1"/>
</dbReference>
<dbReference type="CDD" id="cd01641">
    <property type="entry name" value="Bacterial_IMPase_like_1"/>
    <property type="match status" value="1"/>
</dbReference>
<dbReference type="GO" id="GO:0008934">
    <property type="term" value="F:inositol monophosphate 1-phosphatase activity"/>
    <property type="evidence" value="ECO:0007669"/>
    <property type="project" value="TreeGrafter"/>
</dbReference>
<dbReference type="PANTHER" id="PTHR20854:SF4">
    <property type="entry name" value="INOSITOL-1-MONOPHOSPHATASE-RELATED"/>
    <property type="match status" value="1"/>
</dbReference>
<dbReference type="PRINTS" id="PR00377">
    <property type="entry name" value="IMPHPHTASES"/>
</dbReference>
<dbReference type="PANTHER" id="PTHR20854">
    <property type="entry name" value="INOSITOL MONOPHOSPHATASE"/>
    <property type="match status" value="1"/>
</dbReference>
<comment type="cofactor">
    <cofactor evidence="1 5">
        <name>Mg(2+)</name>
        <dbReference type="ChEBI" id="CHEBI:18420"/>
    </cofactor>
</comment>
<feature type="binding site" evidence="5">
    <location>
        <position position="69"/>
    </location>
    <ligand>
        <name>Mg(2+)</name>
        <dbReference type="ChEBI" id="CHEBI:18420"/>
        <label>1</label>
        <note>catalytic</note>
    </ligand>
</feature>
<evidence type="ECO:0000313" key="6">
    <source>
        <dbReference type="EMBL" id="AXJ00449.1"/>
    </source>
</evidence>
<evidence type="ECO:0000256" key="3">
    <source>
        <dbReference type="ARBA" id="ARBA00022801"/>
    </source>
</evidence>
<dbReference type="GO" id="GO:0004401">
    <property type="term" value="F:histidinol-phosphatase activity"/>
    <property type="evidence" value="ECO:0007669"/>
    <property type="project" value="UniProtKB-EC"/>
</dbReference>
<dbReference type="EMBL" id="CP027806">
    <property type="protein sequence ID" value="AXJ00449.1"/>
    <property type="molecule type" value="Genomic_DNA"/>
</dbReference>
<feature type="binding site" evidence="5">
    <location>
        <position position="87"/>
    </location>
    <ligand>
        <name>Mg(2+)</name>
        <dbReference type="ChEBI" id="CHEBI:18420"/>
        <label>1</label>
        <note>catalytic</note>
    </ligand>
</feature>
<dbReference type="Proteomes" id="UP000254808">
    <property type="component" value="Chromosome"/>
</dbReference>
<keyword evidence="4 5" id="KW-0460">Magnesium</keyword>
<keyword evidence="2 5" id="KW-0479">Metal-binding</keyword>
<dbReference type="InterPro" id="IPR000760">
    <property type="entry name" value="Inositol_monophosphatase-like"/>
</dbReference>
<proteinExistence type="predicted"/>
<keyword evidence="3 6" id="KW-0378">Hydrolase</keyword>
<dbReference type="EC" id="3.1.3.15" evidence="6"/>
<dbReference type="Pfam" id="PF00459">
    <property type="entry name" value="Inositol_P"/>
    <property type="match status" value="1"/>
</dbReference>